<sequence>MQAPDSKRNGSGLGLAVVSAIAKAHGGYATCTLSADGGTIISLCWPEPEHIE</sequence>
<dbReference type="InterPro" id="IPR003594">
    <property type="entry name" value="HATPase_dom"/>
</dbReference>
<name>A0A939SR29_PRORE</name>
<reference evidence="2" key="1">
    <citation type="submission" date="2021-03" db="EMBL/GenBank/DDBJ databases">
        <title>Molecular epidemiology and mechanisms of colistin and carbapenem resistance in Enterobacteriaceae from clinical isolates, the environment and porcine samples in Pretoria, South Africa.</title>
        <authorList>
            <person name="Bogoshi D."/>
            <person name="Mbelle N.M."/>
            <person name="Naidoo V."/>
            <person name="Osei Sekyere J."/>
        </authorList>
    </citation>
    <scope>NUCLEOTIDE SEQUENCE</scope>
    <source>
        <strain evidence="2">C052</strain>
    </source>
</reference>
<protein>
    <recommendedName>
        <fullName evidence="1">Histidine kinase/HSP90-like ATPase domain-containing protein</fullName>
    </recommendedName>
</protein>
<proteinExistence type="predicted"/>
<dbReference type="SUPFAM" id="SSF55874">
    <property type="entry name" value="ATPase domain of HSP90 chaperone/DNA topoisomerase II/histidine kinase"/>
    <property type="match status" value="1"/>
</dbReference>
<evidence type="ECO:0000313" key="2">
    <source>
        <dbReference type="EMBL" id="MBO1915761.1"/>
    </source>
</evidence>
<evidence type="ECO:0000313" key="3">
    <source>
        <dbReference type="Proteomes" id="UP000664477"/>
    </source>
</evidence>
<accession>A0A939SR29</accession>
<feature type="domain" description="Histidine kinase/HSP90-like ATPase" evidence="1">
    <location>
        <begin position="6"/>
        <end position="48"/>
    </location>
</feature>
<comment type="caution">
    <text evidence="2">The sequence shown here is derived from an EMBL/GenBank/DDBJ whole genome shotgun (WGS) entry which is preliminary data.</text>
</comment>
<organism evidence="2 3">
    <name type="scientific">Providencia rettgeri</name>
    <dbReference type="NCBI Taxonomy" id="587"/>
    <lineage>
        <taxon>Bacteria</taxon>
        <taxon>Pseudomonadati</taxon>
        <taxon>Pseudomonadota</taxon>
        <taxon>Gammaproteobacteria</taxon>
        <taxon>Enterobacterales</taxon>
        <taxon>Morganellaceae</taxon>
        <taxon>Providencia</taxon>
    </lineage>
</organism>
<dbReference type="Gene3D" id="3.30.565.10">
    <property type="entry name" value="Histidine kinase-like ATPase, C-terminal domain"/>
    <property type="match status" value="1"/>
</dbReference>
<evidence type="ECO:0000259" key="1">
    <source>
        <dbReference type="Pfam" id="PF02518"/>
    </source>
</evidence>
<gene>
    <name evidence="2" type="ORF">J4727_01675</name>
</gene>
<dbReference type="InterPro" id="IPR036890">
    <property type="entry name" value="HATPase_C_sf"/>
</dbReference>
<dbReference type="AlphaFoldDB" id="A0A939SR29"/>
<dbReference type="Proteomes" id="UP000664477">
    <property type="component" value="Unassembled WGS sequence"/>
</dbReference>
<dbReference type="EMBL" id="JAGETQ010000001">
    <property type="protein sequence ID" value="MBO1915761.1"/>
    <property type="molecule type" value="Genomic_DNA"/>
</dbReference>
<dbReference type="Pfam" id="PF02518">
    <property type="entry name" value="HATPase_c"/>
    <property type="match status" value="1"/>
</dbReference>